<reference evidence="7" key="1">
    <citation type="submission" date="2020-11" db="EMBL/GenBank/DDBJ databases">
        <title>Bacterial whole genome sequence for Panacibacter sp. DH6.</title>
        <authorList>
            <person name="Le V."/>
            <person name="Ko S."/>
            <person name="Ahn C.-Y."/>
            <person name="Oh H.-M."/>
        </authorList>
    </citation>
    <scope>NUCLEOTIDE SEQUENCE</scope>
    <source>
        <strain evidence="7">DH6</strain>
    </source>
</reference>
<evidence type="ECO:0000256" key="3">
    <source>
        <dbReference type="ARBA" id="ARBA00022989"/>
    </source>
</evidence>
<gene>
    <name evidence="7" type="ORF">I5907_08880</name>
</gene>
<comment type="caution">
    <text evidence="7">The sequence shown here is derived from an EMBL/GenBank/DDBJ whole genome shotgun (WGS) entry which is preliminary data.</text>
</comment>
<keyword evidence="3 5" id="KW-1133">Transmembrane helix</keyword>
<comment type="subcellular location">
    <subcellularLocation>
        <location evidence="1">Membrane</location>
        <topology evidence="1">Single-pass membrane protein</topology>
    </subcellularLocation>
</comment>
<dbReference type="PANTHER" id="PTHR36985:SF1">
    <property type="entry name" value="TRANSLOCATION AND ASSEMBLY MODULE SUBUNIT TAMB"/>
    <property type="match status" value="1"/>
</dbReference>
<evidence type="ECO:0000313" key="7">
    <source>
        <dbReference type="EMBL" id="MBG9376346.1"/>
    </source>
</evidence>
<dbReference type="PANTHER" id="PTHR36985">
    <property type="entry name" value="TRANSLOCATION AND ASSEMBLY MODULE SUBUNIT TAMB"/>
    <property type="match status" value="1"/>
</dbReference>
<protein>
    <submittedName>
        <fullName evidence="7">Translocation/assembly module TamB</fullName>
    </submittedName>
</protein>
<dbReference type="GO" id="GO:0009306">
    <property type="term" value="P:protein secretion"/>
    <property type="evidence" value="ECO:0007669"/>
    <property type="project" value="InterPro"/>
</dbReference>
<evidence type="ECO:0000313" key="8">
    <source>
        <dbReference type="Proteomes" id="UP000628448"/>
    </source>
</evidence>
<evidence type="ECO:0000256" key="1">
    <source>
        <dbReference type="ARBA" id="ARBA00004167"/>
    </source>
</evidence>
<organism evidence="7 8">
    <name type="scientific">Panacibacter microcysteis</name>
    <dbReference type="NCBI Taxonomy" id="2793269"/>
    <lineage>
        <taxon>Bacteria</taxon>
        <taxon>Pseudomonadati</taxon>
        <taxon>Bacteroidota</taxon>
        <taxon>Chitinophagia</taxon>
        <taxon>Chitinophagales</taxon>
        <taxon>Chitinophagaceae</taxon>
        <taxon>Panacibacter</taxon>
    </lineage>
</organism>
<keyword evidence="8" id="KW-1185">Reference proteome</keyword>
<dbReference type="RefSeq" id="WP_196990359.1">
    <property type="nucleotide sequence ID" value="NZ_JADWYR010000001.1"/>
</dbReference>
<proteinExistence type="predicted"/>
<feature type="domain" description="Translocation and assembly module TamB C-terminal" evidence="6">
    <location>
        <begin position="1191"/>
        <end position="1630"/>
    </location>
</feature>
<keyword evidence="2 5" id="KW-0812">Transmembrane</keyword>
<keyword evidence="4 5" id="KW-0472">Membrane</keyword>
<evidence type="ECO:0000256" key="2">
    <source>
        <dbReference type="ARBA" id="ARBA00022692"/>
    </source>
</evidence>
<dbReference type="EMBL" id="JADWYR010000001">
    <property type="protein sequence ID" value="MBG9376346.1"/>
    <property type="molecule type" value="Genomic_DNA"/>
</dbReference>
<feature type="transmembrane region" description="Helical" evidence="5">
    <location>
        <begin position="12"/>
        <end position="32"/>
    </location>
</feature>
<evidence type="ECO:0000259" key="6">
    <source>
        <dbReference type="Pfam" id="PF04357"/>
    </source>
</evidence>
<evidence type="ECO:0000256" key="5">
    <source>
        <dbReference type="SAM" id="Phobius"/>
    </source>
</evidence>
<dbReference type="InterPro" id="IPR007452">
    <property type="entry name" value="TamB_C"/>
</dbReference>
<evidence type="ECO:0000256" key="4">
    <source>
        <dbReference type="ARBA" id="ARBA00023136"/>
    </source>
</evidence>
<name>A0A931GU68_9BACT</name>
<accession>A0A931GU68</accession>
<dbReference type="Pfam" id="PF04357">
    <property type="entry name" value="TamB"/>
    <property type="match status" value="1"/>
</dbReference>
<dbReference type="GO" id="GO:0005886">
    <property type="term" value="C:plasma membrane"/>
    <property type="evidence" value="ECO:0007669"/>
    <property type="project" value="InterPro"/>
</dbReference>
<sequence>MTGRKILRKTLKVLAWVAGSIIALVLLVLILIQIPAVQNFAKDKAVAYLENKIHTKVVIQRLAIDFPKQIVLEQVYFEDQQKDTLLSGGRIRVDIALLKLLSNKLQVDYLGLEDMYVNVKRLKPDYVFNYDYIAKAFASEDTDTTTSESSAMSFQLGQIELKNIRLRYRDDVTGNDGVFRLGKLETNIKTFDPDKAVYAIPKIEIADITSSLRQYKPLMQPEPEAVVEAESNEPIKINLQLNTIDLRRIKFDYQNDVSALKSNLDLGLLAVDVNAIDLSKLFIDLRKIELAGTTVGVVFGKSQQAVVVKEEVKKETKAQVNNPWKVQVADLLLDSNNLYFDDNNFKKVAKGIDYNHLGITGFTFSTKDLVLTPTEYKGNLQQLAFKEQSGLELTELHTVFFYNEKEAALKNLVLKTPNSAINTTINAAYPSIDSISKNIGLLFVDASIQNTAVAVKDVLLINPALQPQLKGNENAVIKVNGQAKGYVNNIAIPGFTLSGIGQTNVDVAGNIKGLPNADKAYYDIKLNRFNTTRKDILAFVPKNTLPESIALPDVIQTSGFFKGTMNDFNSRLNARTNKGNADIIANMAGKGKSYNVKANLNALDLGYILKQPDTVLGKISMTATAKGSGFDYKTMRADIDANVTSADVKGYTYKGLQLGANLNNGEAVVNSSMDDPNIRYKLEATANVKSTYPTNLTMLLQLDTLNLTGLNLTDSLFTLHTVVNADMASVNPDSLVGTLTLAKTSVVKGSEAFSTDSVQLVAERDAGIQSIALNSEVATLDWKGEFKLTETGDQVMQTIKRYYNLPYTTKDTTFSPQNWLMNILVNTSAPLVLKFMPELKGSDTLGARIAFNSEANDLDVKINGPHIQFGGQSIDNIAVSAETNDAQLDYSIKADRLGTSSVRLYKTSVDGKLANDELFTNILLKDKNDKDRYRISAKIDQPDSNAYRLSLNADSLLLNYDKWQVSNDNYIQYDSTGIIANNFALSHNEQSLSINSQTKTTTSPIDVVFKDFRIKTLTNFADQDSLLVDGLVNGTTVVRDVMTNPVFTSDIAINNLSYKKDTIGNITVKVDNETANAFNANVQVKGNGNDIVLAGKYFTGESRMDMKLDINNIDLATVKNFAAGQLKDASGNLKGNITIAGTTKQPDVNGSVHFENAVIAPTALGAPFKLTDEKIDITSKGVAFNNFTMVDSAGMKAVLNGNITTEDYSSFGFNLSFKADDFTAINSTQKDNPLFYGKLNMDADVKVTGTMDAPSVKAVLRANGNTNFTFVLPSSDPEVVSREGVVNFINRNGNTDSSALRSALDSALQNKQLAGSDFDVTFATDTAALFTLVVDERNGDALQVKGNAQLTGGIDQGGKLTMAGNYELSRGSYQVTLSLLKRKFEIQKGSVLTWKGDPTTADVDITAVYQLNTPTIDLIENQLAGKAAADVTRFKQKIPVQVLLKMSGELLKPQITFDVVLPASISAQWREVDDKLAQLRLDESEMNKQVFSLLLLGRFTQEDPFESAGGSSNETMVRESVSRILTQQLNQLAGNLVKGVDLNFGLNSGEDYSTGTAQTRTDLTVGVSKSLLNDRLKVSVGSDFLVEGATASNESGSNIAGDVELDYQLTKDGRYRVRAYRVNKFEGVVEGQVVETGLTFAFTLDYDQFRELFNKSKKTKAKNKK</sequence>
<dbReference type="Proteomes" id="UP000628448">
    <property type="component" value="Unassembled WGS sequence"/>
</dbReference>